<evidence type="ECO:0000313" key="3">
    <source>
        <dbReference type="EMBL" id="MFC4199789.1"/>
    </source>
</evidence>
<evidence type="ECO:0000256" key="1">
    <source>
        <dbReference type="SAM" id="MobiDB-lite"/>
    </source>
</evidence>
<dbReference type="Pfam" id="PF10099">
    <property type="entry name" value="RskA_C"/>
    <property type="match status" value="1"/>
</dbReference>
<organism evidence="3 4">
    <name type="scientific">Candidimonas humi</name>
    <dbReference type="NCBI Taxonomy" id="683355"/>
    <lineage>
        <taxon>Bacteria</taxon>
        <taxon>Pseudomonadati</taxon>
        <taxon>Pseudomonadota</taxon>
        <taxon>Betaproteobacteria</taxon>
        <taxon>Burkholderiales</taxon>
        <taxon>Alcaligenaceae</taxon>
        <taxon>Candidimonas</taxon>
    </lineage>
</organism>
<feature type="domain" description="Anti-sigma K factor RskA C-terminal" evidence="2">
    <location>
        <begin position="114"/>
        <end position="257"/>
    </location>
</feature>
<evidence type="ECO:0000259" key="2">
    <source>
        <dbReference type="Pfam" id="PF10099"/>
    </source>
</evidence>
<feature type="compositionally biased region" description="Basic and acidic residues" evidence="1">
    <location>
        <begin position="81"/>
        <end position="92"/>
    </location>
</feature>
<feature type="region of interest" description="Disordered" evidence="1">
    <location>
        <begin position="77"/>
        <end position="96"/>
    </location>
</feature>
<dbReference type="Proteomes" id="UP001595848">
    <property type="component" value="Unassembled WGS sequence"/>
</dbReference>
<proteinExistence type="predicted"/>
<gene>
    <name evidence="3" type="ORF">ACFOY1_02380</name>
</gene>
<reference evidence="4" key="1">
    <citation type="journal article" date="2019" name="Int. J. Syst. Evol. Microbiol.">
        <title>The Global Catalogue of Microorganisms (GCM) 10K type strain sequencing project: providing services to taxonomists for standard genome sequencing and annotation.</title>
        <authorList>
            <consortium name="The Broad Institute Genomics Platform"/>
            <consortium name="The Broad Institute Genome Sequencing Center for Infectious Disease"/>
            <person name="Wu L."/>
            <person name="Ma J."/>
        </authorList>
    </citation>
    <scope>NUCLEOTIDE SEQUENCE [LARGE SCALE GENOMIC DNA]</scope>
    <source>
        <strain evidence="4">LMG 24813</strain>
    </source>
</reference>
<dbReference type="RefSeq" id="WP_217962538.1">
    <property type="nucleotide sequence ID" value="NZ_JAHTBN010000001.1"/>
</dbReference>
<accession>A0ABV8NS52</accession>
<dbReference type="InterPro" id="IPR018764">
    <property type="entry name" value="RskA_C"/>
</dbReference>
<protein>
    <submittedName>
        <fullName evidence="3">Anti-sigma factor domain-containing protein</fullName>
    </submittedName>
</protein>
<dbReference type="EMBL" id="JBHSBV010000001">
    <property type="protein sequence ID" value="MFC4199789.1"/>
    <property type="molecule type" value="Genomic_DNA"/>
</dbReference>
<name>A0ABV8NS52_9BURK</name>
<keyword evidence="4" id="KW-1185">Reference proteome</keyword>
<comment type="caution">
    <text evidence="3">The sequence shown here is derived from an EMBL/GenBank/DDBJ whole genome shotgun (WGS) entry which is preliminary data.</text>
</comment>
<sequence>MSTELAADQDLLIAEYTLGLLDQQDTARAHALLGAEKGAAVTALQWENRFLRLVDKLPPLEPSEQMLQHIQARLGLQAPRAQRERRSARPRAEGAPAAGGIWSSVWLWRIVSLCLAIVAIGLALAHKSPSKTTAVQAAEPQALAQAPAASPPQALPPQLAILQAPGQSSTPAWTVTFDAKHDLLFKPLVHSDIPEASSAQLWTHPTESDTPRSLGVIDPNQTTKIAAANVGDIVPGQIFEITLEPQGGSPAGPTGPVLFIGRMIALAP</sequence>
<evidence type="ECO:0000313" key="4">
    <source>
        <dbReference type="Proteomes" id="UP001595848"/>
    </source>
</evidence>